<feature type="compositionally biased region" description="Pro residues" evidence="1">
    <location>
        <begin position="49"/>
        <end position="61"/>
    </location>
</feature>
<keyword evidence="3" id="KW-1185">Reference proteome</keyword>
<feature type="region of interest" description="Disordered" evidence="1">
    <location>
        <begin position="1"/>
        <end position="83"/>
    </location>
</feature>
<accession>A0A5B7EUF9</accession>
<evidence type="ECO:0000256" key="1">
    <source>
        <dbReference type="SAM" id="MobiDB-lite"/>
    </source>
</evidence>
<comment type="caution">
    <text evidence="2">The sequence shown here is derived from an EMBL/GenBank/DDBJ whole genome shotgun (WGS) entry which is preliminary data.</text>
</comment>
<name>A0A5B7EUF9_PORTR</name>
<sequence length="83" mass="9009">MRFVLAKGHYPRRSAAPAPARQPPTHSLLTTVTTLHPPPAHFPRRPSTITPPKPPLPPPLPHVLIHNHSPTAATNHRPLAGDT</sequence>
<organism evidence="2 3">
    <name type="scientific">Portunus trituberculatus</name>
    <name type="common">Swimming crab</name>
    <name type="synonym">Neptunus trituberculatus</name>
    <dbReference type="NCBI Taxonomy" id="210409"/>
    <lineage>
        <taxon>Eukaryota</taxon>
        <taxon>Metazoa</taxon>
        <taxon>Ecdysozoa</taxon>
        <taxon>Arthropoda</taxon>
        <taxon>Crustacea</taxon>
        <taxon>Multicrustacea</taxon>
        <taxon>Malacostraca</taxon>
        <taxon>Eumalacostraca</taxon>
        <taxon>Eucarida</taxon>
        <taxon>Decapoda</taxon>
        <taxon>Pleocyemata</taxon>
        <taxon>Brachyura</taxon>
        <taxon>Eubrachyura</taxon>
        <taxon>Portunoidea</taxon>
        <taxon>Portunidae</taxon>
        <taxon>Portuninae</taxon>
        <taxon>Portunus</taxon>
    </lineage>
</organism>
<dbReference type="AlphaFoldDB" id="A0A5B7EUF9"/>
<feature type="compositionally biased region" description="Low complexity" evidence="1">
    <location>
        <begin position="13"/>
        <end position="35"/>
    </location>
</feature>
<dbReference type="Proteomes" id="UP000324222">
    <property type="component" value="Unassembled WGS sequence"/>
</dbReference>
<proteinExistence type="predicted"/>
<reference evidence="2" key="1">
    <citation type="submission" date="2019-05" db="EMBL/GenBank/DDBJ databases">
        <title>Another draft genome of Portunus trituberculatus and its Hox gene families provides insights of decapod evolution.</title>
        <authorList>
            <person name="Jeong J.-H."/>
            <person name="Song I."/>
            <person name="Kim S."/>
            <person name="Choi T."/>
            <person name="Kim D."/>
            <person name="Ryu S."/>
            <person name="Kim W."/>
        </authorList>
    </citation>
    <scope>NUCLEOTIDE SEQUENCE [LARGE SCALE GENOMIC DNA]</scope>
    <source>
        <tissue evidence="2">Muscle</tissue>
    </source>
</reference>
<dbReference type="EMBL" id="VSRR010003540">
    <property type="protein sequence ID" value="MPC36523.1"/>
    <property type="molecule type" value="Genomic_DNA"/>
</dbReference>
<evidence type="ECO:0000313" key="2">
    <source>
        <dbReference type="EMBL" id="MPC36523.1"/>
    </source>
</evidence>
<gene>
    <name evidence="2" type="ORF">E2C01_029985</name>
</gene>
<protein>
    <submittedName>
        <fullName evidence="2">Uncharacterized protein</fullName>
    </submittedName>
</protein>
<evidence type="ECO:0000313" key="3">
    <source>
        <dbReference type="Proteomes" id="UP000324222"/>
    </source>
</evidence>